<feature type="chain" id="PRO_5017933395" evidence="2">
    <location>
        <begin position="20"/>
        <end position="179"/>
    </location>
</feature>
<keyword evidence="3" id="KW-0496">Mitochondrion</keyword>
<feature type="compositionally biased region" description="Pro residues" evidence="1">
    <location>
        <begin position="87"/>
        <end position="103"/>
    </location>
</feature>
<evidence type="ECO:0000256" key="2">
    <source>
        <dbReference type="SAM" id="SignalP"/>
    </source>
</evidence>
<gene>
    <name evidence="3" type="ORF">PLBR_LOCUS8994</name>
</gene>
<dbReference type="EMBL" id="OVEO01000019">
    <property type="protein sequence ID" value="SPR01779.1"/>
    <property type="molecule type" value="Genomic_DNA"/>
</dbReference>
<dbReference type="AlphaFoldDB" id="A0A3P3YNX5"/>
<name>A0A3P3YNX5_PLABS</name>
<protein>
    <submittedName>
        <fullName evidence="3">Uncharacterized protein</fullName>
    </submittedName>
</protein>
<feature type="compositionally biased region" description="Pro residues" evidence="1">
    <location>
        <begin position="124"/>
        <end position="138"/>
    </location>
</feature>
<feature type="region of interest" description="Disordered" evidence="1">
    <location>
        <begin position="82"/>
        <end position="179"/>
    </location>
</feature>
<evidence type="ECO:0000313" key="3">
    <source>
        <dbReference type="EMBL" id="SPR01779.1"/>
    </source>
</evidence>
<accession>A0A3P3YNX5</accession>
<evidence type="ECO:0000256" key="1">
    <source>
        <dbReference type="SAM" id="MobiDB-lite"/>
    </source>
</evidence>
<keyword evidence="2" id="KW-0732">Signal</keyword>
<sequence length="179" mass="17639">MRIAIVMGAVLQVVAGSVGYPVVPGTLHPRASAPTAPCPCVTPGLSQAPAPTPLPSLAPGYQYGYICALVALPSNAFPTATLASAPTSPPPPPPPPPTSPPAPVSMQLPFTDPPIIIVKTPTSPAIPTPPGHPAPPASSTPLTAMSLPGAAPPQKPGDAPARDPPSRPPGAGVDALDDA</sequence>
<organism evidence="3 4">
    <name type="scientific">Plasmodiophora brassicae</name>
    <name type="common">Clubroot disease agent</name>
    <dbReference type="NCBI Taxonomy" id="37360"/>
    <lineage>
        <taxon>Eukaryota</taxon>
        <taxon>Sar</taxon>
        <taxon>Rhizaria</taxon>
        <taxon>Endomyxa</taxon>
        <taxon>Phytomyxea</taxon>
        <taxon>Plasmodiophorida</taxon>
        <taxon>Plasmodiophoridae</taxon>
        <taxon>Plasmodiophora</taxon>
    </lineage>
</organism>
<dbReference type="Proteomes" id="UP000290189">
    <property type="component" value="Unassembled WGS sequence"/>
</dbReference>
<reference evidence="3 4" key="1">
    <citation type="submission" date="2018-03" db="EMBL/GenBank/DDBJ databases">
        <authorList>
            <person name="Fogelqvist J."/>
        </authorList>
    </citation>
    <scope>NUCLEOTIDE SEQUENCE [LARGE SCALE GENOMIC DNA]</scope>
</reference>
<geneLocation type="mitochondrion" evidence="3"/>
<evidence type="ECO:0000313" key="4">
    <source>
        <dbReference type="Proteomes" id="UP000290189"/>
    </source>
</evidence>
<feature type="signal peptide" evidence="2">
    <location>
        <begin position="1"/>
        <end position="19"/>
    </location>
</feature>
<proteinExistence type="predicted"/>